<dbReference type="GO" id="GO:1904680">
    <property type="term" value="F:peptide transmembrane transporter activity"/>
    <property type="evidence" value="ECO:0007669"/>
    <property type="project" value="TreeGrafter"/>
</dbReference>
<evidence type="ECO:0000313" key="2">
    <source>
        <dbReference type="EMBL" id="SUI85300.1"/>
    </source>
</evidence>
<dbReference type="Proteomes" id="UP000255529">
    <property type="component" value="Unassembled WGS sequence"/>
</dbReference>
<dbReference type="InterPro" id="IPR039424">
    <property type="entry name" value="SBP_5"/>
</dbReference>
<accession>A0A380AQ19</accession>
<dbReference type="EMBL" id="UGYN01000002">
    <property type="protein sequence ID" value="SUI85300.1"/>
    <property type="molecule type" value="Genomic_DNA"/>
</dbReference>
<evidence type="ECO:0000313" key="3">
    <source>
        <dbReference type="Proteomes" id="UP000255529"/>
    </source>
</evidence>
<dbReference type="GO" id="GO:0030288">
    <property type="term" value="C:outer membrane-bounded periplasmic space"/>
    <property type="evidence" value="ECO:0007669"/>
    <property type="project" value="UniProtKB-ARBA"/>
</dbReference>
<sequence length="593" mass="65211">MPVSLLDSPPAAHYSAINFVTFYQRVDKGQWVRKIKNNINRLLQKRLVPLALAGAIGISLGAHAETLTEGITPATDASLVPNAAKLRKDTVVAGILEPQGNFNPYLFTNGWDENVTDVIFTRLIGLDSQGKPVARLAESWQVSPDNRVYTIKLRPNLLYSDGSPIKAEDIAFTLTLLHDPAYDGDTDIAPAHIQGGAEYKNGTAPSISGLKVIDDRTLQITTTQPGATTLQLIGGPVLSKAYYGKDYQRGKLESVRALNGKPLGNGPYIYDKYIPGQEIRFHANPNFYLGQPAVARFIYRVTNPATNFQLFQTGETDYDAFTSKPDDIEQLKLLGFANINLYSSSDYSRVDFNFKRPALQDVRVRQALIYGLDRQKLITVVYQGYGSVANQPISPVSWAYDPQGINPYAYDVNKAKQLLDQAGWKPGADGIRQKDGKKLELTLLVTKKLLNDALVPIAKDNYRQIGVLLKPQVLDFNALLAQRKAGNYDLASLSTSGLNDPHDGVRDFISQVSETGYHNPQADQLIGQANATLDIGQRKPLYHRLYQVLAEDPPVILLGNRKVLSASSARVTGFKPDVYNGLTGSLPDVKLAQ</sequence>
<dbReference type="Gene3D" id="3.40.190.10">
    <property type="entry name" value="Periplasmic binding protein-like II"/>
    <property type="match status" value="1"/>
</dbReference>
<proteinExistence type="predicted"/>
<feature type="domain" description="Solute-binding protein family 5" evidence="1">
    <location>
        <begin position="131"/>
        <end position="506"/>
    </location>
</feature>
<organism evidence="2 3">
    <name type="scientific">Serratia quinivorans</name>
    <dbReference type="NCBI Taxonomy" id="137545"/>
    <lineage>
        <taxon>Bacteria</taxon>
        <taxon>Pseudomonadati</taxon>
        <taxon>Pseudomonadota</taxon>
        <taxon>Gammaproteobacteria</taxon>
        <taxon>Enterobacterales</taxon>
        <taxon>Yersiniaceae</taxon>
        <taxon>Serratia</taxon>
    </lineage>
</organism>
<dbReference type="InterPro" id="IPR000914">
    <property type="entry name" value="SBP_5_dom"/>
</dbReference>
<dbReference type="AlphaFoldDB" id="A0A380AQ19"/>
<protein>
    <submittedName>
        <fullName evidence="2">Oligopeptide-binding protein AppA</fullName>
    </submittedName>
</protein>
<gene>
    <name evidence="2" type="primary">appA_2</name>
    <name evidence="2" type="ORF">NCTC11544_04755</name>
</gene>
<dbReference type="PIRSF" id="PIRSF002741">
    <property type="entry name" value="MppA"/>
    <property type="match status" value="1"/>
</dbReference>
<dbReference type="Pfam" id="PF00496">
    <property type="entry name" value="SBP_bac_5"/>
    <property type="match status" value="1"/>
</dbReference>
<dbReference type="GO" id="GO:0043190">
    <property type="term" value="C:ATP-binding cassette (ABC) transporter complex"/>
    <property type="evidence" value="ECO:0007669"/>
    <property type="project" value="InterPro"/>
</dbReference>
<name>A0A380AQ19_9GAMM</name>
<evidence type="ECO:0000259" key="1">
    <source>
        <dbReference type="Pfam" id="PF00496"/>
    </source>
</evidence>
<reference evidence="2 3" key="1">
    <citation type="submission" date="2018-06" db="EMBL/GenBank/DDBJ databases">
        <authorList>
            <consortium name="Pathogen Informatics"/>
            <person name="Doyle S."/>
        </authorList>
    </citation>
    <scope>NUCLEOTIDE SEQUENCE [LARGE SCALE GENOMIC DNA]</scope>
    <source>
        <strain evidence="2 3">NCTC11544</strain>
    </source>
</reference>
<dbReference type="SUPFAM" id="SSF53850">
    <property type="entry name" value="Periplasmic binding protein-like II"/>
    <property type="match status" value="1"/>
</dbReference>
<dbReference type="PANTHER" id="PTHR30290">
    <property type="entry name" value="PERIPLASMIC BINDING COMPONENT OF ABC TRANSPORTER"/>
    <property type="match status" value="1"/>
</dbReference>
<dbReference type="Gene3D" id="3.10.105.10">
    <property type="entry name" value="Dipeptide-binding Protein, Domain 3"/>
    <property type="match status" value="1"/>
</dbReference>
<dbReference type="Gene3D" id="3.90.76.10">
    <property type="entry name" value="Dipeptide-binding Protein, Domain 1"/>
    <property type="match status" value="1"/>
</dbReference>
<dbReference type="PANTHER" id="PTHR30290:SF81">
    <property type="entry name" value="OLIGOPEPTIDE-BINDING PROTEIN OPPA"/>
    <property type="match status" value="1"/>
</dbReference>
<dbReference type="InterPro" id="IPR030678">
    <property type="entry name" value="Peptide/Ni-bd"/>
</dbReference>
<dbReference type="GO" id="GO:0015833">
    <property type="term" value="P:peptide transport"/>
    <property type="evidence" value="ECO:0007669"/>
    <property type="project" value="TreeGrafter"/>
</dbReference>
<dbReference type="CDD" id="cd00995">
    <property type="entry name" value="PBP2_NikA_DppA_OppA_like"/>
    <property type="match status" value="1"/>
</dbReference>